<organism evidence="2 3">
    <name type="scientific">Plutella xylostella</name>
    <name type="common">Diamondback moth</name>
    <name type="synonym">Plutella maculipennis</name>
    <dbReference type="NCBI Taxonomy" id="51655"/>
    <lineage>
        <taxon>Eukaryota</taxon>
        <taxon>Metazoa</taxon>
        <taxon>Ecdysozoa</taxon>
        <taxon>Arthropoda</taxon>
        <taxon>Hexapoda</taxon>
        <taxon>Insecta</taxon>
        <taxon>Pterygota</taxon>
        <taxon>Neoptera</taxon>
        <taxon>Endopterygota</taxon>
        <taxon>Lepidoptera</taxon>
        <taxon>Glossata</taxon>
        <taxon>Ditrysia</taxon>
        <taxon>Yponomeutoidea</taxon>
        <taxon>Plutellidae</taxon>
        <taxon>Plutella</taxon>
    </lineage>
</organism>
<keyword evidence="3" id="KW-1185">Reference proteome</keyword>
<proteinExistence type="predicted"/>
<evidence type="ECO:0000256" key="1">
    <source>
        <dbReference type="SAM" id="MobiDB-lite"/>
    </source>
</evidence>
<dbReference type="Proteomes" id="UP000823941">
    <property type="component" value="Chromosome 30"/>
</dbReference>
<evidence type="ECO:0000313" key="2">
    <source>
        <dbReference type="EMBL" id="KAG7295468.1"/>
    </source>
</evidence>
<sequence>MDPANDIATLSRLRAIRTAEERGDSSSPGAPASWGNNSLRNSSGEVITSFTANEKKLAHTRIIIIV</sequence>
<name>A0ABQ7PR60_PLUXY</name>
<feature type="region of interest" description="Disordered" evidence="1">
    <location>
        <begin position="19"/>
        <end position="40"/>
    </location>
</feature>
<evidence type="ECO:0000313" key="3">
    <source>
        <dbReference type="Proteomes" id="UP000823941"/>
    </source>
</evidence>
<dbReference type="EMBL" id="JAHIBW010000030">
    <property type="protein sequence ID" value="KAG7295468.1"/>
    <property type="molecule type" value="Genomic_DNA"/>
</dbReference>
<reference evidence="2 3" key="1">
    <citation type="submission" date="2021-06" db="EMBL/GenBank/DDBJ databases">
        <title>A haploid diamondback moth (Plutella xylostella L.) genome assembly resolves 31 chromosomes and identifies a diamide resistance mutation.</title>
        <authorList>
            <person name="Ward C.M."/>
            <person name="Perry K.D."/>
            <person name="Baker G."/>
            <person name="Powis K."/>
            <person name="Heckel D.G."/>
            <person name="Baxter S.W."/>
        </authorList>
    </citation>
    <scope>NUCLEOTIDE SEQUENCE [LARGE SCALE GENOMIC DNA]</scope>
    <source>
        <strain evidence="2 3">LV</strain>
        <tissue evidence="2">Single pupa</tissue>
    </source>
</reference>
<protein>
    <submittedName>
        <fullName evidence="2">Uncharacterized protein</fullName>
    </submittedName>
</protein>
<gene>
    <name evidence="2" type="ORF">JYU34_021662</name>
</gene>
<comment type="caution">
    <text evidence="2">The sequence shown here is derived from an EMBL/GenBank/DDBJ whole genome shotgun (WGS) entry which is preliminary data.</text>
</comment>
<accession>A0ABQ7PR60</accession>